<evidence type="ECO:0000256" key="13">
    <source>
        <dbReference type="ARBA" id="ARBA00047880"/>
    </source>
</evidence>
<dbReference type="SUPFAM" id="SSF82114">
    <property type="entry name" value="Riboflavin kinase-like"/>
    <property type="match status" value="1"/>
</dbReference>
<dbReference type="Gene3D" id="2.40.30.30">
    <property type="entry name" value="Riboflavin kinase-like"/>
    <property type="match status" value="1"/>
</dbReference>
<evidence type="ECO:0000256" key="6">
    <source>
        <dbReference type="ARBA" id="ARBA00022679"/>
    </source>
</evidence>
<dbReference type="SMART" id="SM00904">
    <property type="entry name" value="Flavokinase"/>
    <property type="match status" value="1"/>
</dbReference>
<dbReference type="NCBIfam" id="TIGR00125">
    <property type="entry name" value="cyt_tran_rel"/>
    <property type="match status" value="1"/>
</dbReference>
<dbReference type="NCBIfam" id="NF004162">
    <property type="entry name" value="PRK05627.1-5"/>
    <property type="match status" value="1"/>
</dbReference>
<keyword evidence="4 15" id="KW-0285">Flavoprotein</keyword>
<dbReference type="GO" id="GO:0005524">
    <property type="term" value="F:ATP binding"/>
    <property type="evidence" value="ECO:0007669"/>
    <property type="project" value="UniProtKB-UniRule"/>
</dbReference>
<gene>
    <name evidence="17" type="ORF">ENS31_12010</name>
</gene>
<keyword evidence="12" id="KW-0511">Multifunctional enzyme</keyword>
<keyword evidence="5 15" id="KW-0288">FMN</keyword>
<dbReference type="EC" id="2.7.7.2" evidence="15"/>
<dbReference type="InterPro" id="IPR015865">
    <property type="entry name" value="Riboflavin_kinase_bac/euk"/>
</dbReference>
<evidence type="ECO:0000256" key="7">
    <source>
        <dbReference type="ARBA" id="ARBA00022695"/>
    </source>
</evidence>
<feature type="domain" description="Riboflavin kinase" evidence="16">
    <location>
        <begin position="182"/>
        <end position="308"/>
    </location>
</feature>
<dbReference type="Pfam" id="PF06574">
    <property type="entry name" value="FAD_syn"/>
    <property type="match status" value="1"/>
</dbReference>
<dbReference type="GO" id="GO:0003919">
    <property type="term" value="F:FMN adenylyltransferase activity"/>
    <property type="evidence" value="ECO:0007669"/>
    <property type="project" value="UniProtKB-UniRule"/>
</dbReference>
<reference evidence="17" key="1">
    <citation type="journal article" date="2020" name="mSystems">
        <title>Genome- and Community-Level Interaction Insights into Carbon Utilization and Element Cycling Functions of Hydrothermarchaeota in Hydrothermal Sediment.</title>
        <authorList>
            <person name="Zhou Z."/>
            <person name="Liu Y."/>
            <person name="Xu W."/>
            <person name="Pan J."/>
            <person name="Luo Z.H."/>
            <person name="Li M."/>
        </authorList>
    </citation>
    <scope>NUCLEOTIDE SEQUENCE [LARGE SCALE GENOMIC DNA]</scope>
    <source>
        <strain evidence="17">SpSt-479</strain>
    </source>
</reference>
<dbReference type="PIRSF" id="PIRSF004491">
    <property type="entry name" value="FAD_Synth"/>
    <property type="match status" value="1"/>
</dbReference>
<evidence type="ECO:0000256" key="14">
    <source>
        <dbReference type="ARBA" id="ARBA00049494"/>
    </source>
</evidence>
<evidence type="ECO:0000259" key="16">
    <source>
        <dbReference type="SMART" id="SM00904"/>
    </source>
</evidence>
<evidence type="ECO:0000256" key="5">
    <source>
        <dbReference type="ARBA" id="ARBA00022643"/>
    </source>
</evidence>
<dbReference type="InterPro" id="IPR023465">
    <property type="entry name" value="Riboflavin_kinase_dom_sf"/>
</dbReference>
<evidence type="ECO:0000256" key="4">
    <source>
        <dbReference type="ARBA" id="ARBA00022630"/>
    </source>
</evidence>
<evidence type="ECO:0000256" key="9">
    <source>
        <dbReference type="ARBA" id="ARBA00022777"/>
    </source>
</evidence>
<evidence type="ECO:0000256" key="1">
    <source>
        <dbReference type="ARBA" id="ARBA00002121"/>
    </source>
</evidence>
<keyword evidence="9 15" id="KW-0418">Kinase</keyword>
<dbReference type="UniPathway" id="UPA00277">
    <property type="reaction ID" value="UER00407"/>
</dbReference>
<dbReference type="UniPathway" id="UPA00276">
    <property type="reaction ID" value="UER00406"/>
</dbReference>
<dbReference type="CDD" id="cd02064">
    <property type="entry name" value="FAD_synthetase_N"/>
    <property type="match status" value="1"/>
</dbReference>
<comment type="pathway">
    <text evidence="3 15">Cofactor biosynthesis; FMN biosynthesis; FMN from riboflavin (ATP route): step 1/1.</text>
</comment>
<dbReference type="GO" id="GO:0008531">
    <property type="term" value="F:riboflavin kinase activity"/>
    <property type="evidence" value="ECO:0007669"/>
    <property type="project" value="UniProtKB-UniRule"/>
</dbReference>
<dbReference type="InterPro" id="IPR015864">
    <property type="entry name" value="FAD_synthase"/>
</dbReference>
<dbReference type="PANTHER" id="PTHR22749">
    <property type="entry name" value="RIBOFLAVIN KINASE/FMN ADENYLYLTRANSFERASE"/>
    <property type="match status" value="1"/>
</dbReference>
<keyword evidence="7 15" id="KW-0548">Nucleotidyltransferase</keyword>
<dbReference type="InterPro" id="IPR004821">
    <property type="entry name" value="Cyt_trans-like"/>
</dbReference>
<evidence type="ECO:0000313" key="17">
    <source>
        <dbReference type="EMBL" id="HFI92232.1"/>
    </source>
</evidence>
<protein>
    <recommendedName>
        <fullName evidence="15">Riboflavin biosynthesis protein</fullName>
    </recommendedName>
    <domain>
        <recommendedName>
            <fullName evidence="15">Riboflavin kinase</fullName>
            <ecNumber evidence="15">2.7.1.26</ecNumber>
        </recommendedName>
        <alternativeName>
            <fullName evidence="15">Flavokinase</fullName>
        </alternativeName>
    </domain>
    <domain>
        <recommendedName>
            <fullName evidence="15">FMN adenylyltransferase</fullName>
            <ecNumber evidence="15">2.7.7.2</ecNumber>
        </recommendedName>
        <alternativeName>
            <fullName evidence="15">FAD pyrophosphorylase</fullName>
        </alternativeName>
        <alternativeName>
            <fullName evidence="15">FAD synthase</fullName>
        </alternativeName>
    </domain>
</protein>
<dbReference type="NCBIfam" id="NF004160">
    <property type="entry name" value="PRK05627.1-3"/>
    <property type="match status" value="1"/>
</dbReference>
<comment type="catalytic activity">
    <reaction evidence="13 15">
        <text>riboflavin + ATP = FMN + ADP + H(+)</text>
        <dbReference type="Rhea" id="RHEA:14357"/>
        <dbReference type="ChEBI" id="CHEBI:15378"/>
        <dbReference type="ChEBI" id="CHEBI:30616"/>
        <dbReference type="ChEBI" id="CHEBI:57986"/>
        <dbReference type="ChEBI" id="CHEBI:58210"/>
        <dbReference type="ChEBI" id="CHEBI:456216"/>
        <dbReference type="EC" id="2.7.1.26"/>
    </reaction>
</comment>
<evidence type="ECO:0000256" key="15">
    <source>
        <dbReference type="PIRNR" id="PIRNR004491"/>
    </source>
</evidence>
<comment type="similarity">
    <text evidence="15">Belongs to the ribF family.</text>
</comment>
<organism evidence="17">
    <name type="scientific">Ignavibacterium album</name>
    <dbReference type="NCBI Taxonomy" id="591197"/>
    <lineage>
        <taxon>Bacteria</taxon>
        <taxon>Pseudomonadati</taxon>
        <taxon>Ignavibacteriota</taxon>
        <taxon>Ignavibacteria</taxon>
        <taxon>Ignavibacteriales</taxon>
        <taxon>Ignavibacteriaceae</taxon>
        <taxon>Ignavibacterium</taxon>
    </lineage>
</organism>
<comment type="pathway">
    <text evidence="2 15">Cofactor biosynthesis; FAD biosynthesis; FAD from FMN: step 1/1.</text>
</comment>
<sequence>MNIYREIEKIKFDKNTVLTLGTFDGVHLGHQQIIKNVIESSDKENLRNLVITFHPHPRKVINPELNLKILTTSEEQINIFQELGVANLFIINFTKEFSQLSPNDFIKNFLVEKIGLRKIVIGYDHHFGKGRGGDVEFLKVCADKYDFEVLQIQPFFIDEEPVSSTKIRNAIETGDLVKANRMLGRTYSFSGVVIEGDKRGRELGFPTANIKLKDEDKLLPQIGIYAVTVELDGRTYKALLSIGKRPTFYQDGAVIPEVYIYDFNNDIYGKEIKVNLFQKLRGEEKFSSAEELIRQMNIDKENGLKVLNKIKELTN</sequence>
<comment type="function">
    <text evidence="1">Catalyzes the phosphorylation of riboflavin to FMN followed by the adenylation of FMN to FAD.</text>
</comment>
<evidence type="ECO:0000256" key="11">
    <source>
        <dbReference type="ARBA" id="ARBA00022840"/>
    </source>
</evidence>
<dbReference type="InterPro" id="IPR002606">
    <property type="entry name" value="Riboflavin_kinase_bac"/>
</dbReference>
<evidence type="ECO:0000256" key="3">
    <source>
        <dbReference type="ARBA" id="ARBA00005201"/>
    </source>
</evidence>
<dbReference type="FunFam" id="2.40.30.30:FF:000003">
    <property type="entry name" value="Riboflavin biosynthesis protein"/>
    <property type="match status" value="1"/>
</dbReference>
<dbReference type="FunFam" id="3.40.50.620:FF:000021">
    <property type="entry name" value="Riboflavin biosynthesis protein"/>
    <property type="match status" value="1"/>
</dbReference>
<accession>A0A7V2ZLP1</accession>
<evidence type="ECO:0000256" key="12">
    <source>
        <dbReference type="ARBA" id="ARBA00023268"/>
    </source>
</evidence>
<dbReference type="Pfam" id="PF01687">
    <property type="entry name" value="Flavokinase"/>
    <property type="match status" value="1"/>
</dbReference>
<evidence type="ECO:0000256" key="2">
    <source>
        <dbReference type="ARBA" id="ARBA00004726"/>
    </source>
</evidence>
<dbReference type="SUPFAM" id="SSF52374">
    <property type="entry name" value="Nucleotidylyl transferase"/>
    <property type="match status" value="1"/>
</dbReference>
<dbReference type="GO" id="GO:0009231">
    <property type="term" value="P:riboflavin biosynthetic process"/>
    <property type="evidence" value="ECO:0007669"/>
    <property type="project" value="InterPro"/>
</dbReference>
<dbReference type="Gene3D" id="3.40.50.620">
    <property type="entry name" value="HUPs"/>
    <property type="match status" value="1"/>
</dbReference>
<keyword evidence="8 15" id="KW-0547">Nucleotide-binding</keyword>
<evidence type="ECO:0000256" key="8">
    <source>
        <dbReference type="ARBA" id="ARBA00022741"/>
    </source>
</evidence>
<dbReference type="NCBIfam" id="TIGR00083">
    <property type="entry name" value="ribF"/>
    <property type="match status" value="1"/>
</dbReference>
<dbReference type="InterPro" id="IPR014729">
    <property type="entry name" value="Rossmann-like_a/b/a_fold"/>
</dbReference>
<dbReference type="PANTHER" id="PTHR22749:SF6">
    <property type="entry name" value="RIBOFLAVIN KINASE"/>
    <property type="match status" value="1"/>
</dbReference>
<comment type="caution">
    <text evidence="17">The sequence shown here is derived from an EMBL/GenBank/DDBJ whole genome shotgun (WGS) entry which is preliminary data.</text>
</comment>
<keyword evidence="10 15" id="KW-0274">FAD</keyword>
<keyword evidence="6 15" id="KW-0808">Transferase</keyword>
<dbReference type="EC" id="2.7.1.26" evidence="15"/>
<keyword evidence="11 15" id="KW-0067">ATP-binding</keyword>
<dbReference type="GO" id="GO:0006747">
    <property type="term" value="P:FAD biosynthetic process"/>
    <property type="evidence" value="ECO:0007669"/>
    <property type="project" value="UniProtKB-UniRule"/>
</dbReference>
<dbReference type="AlphaFoldDB" id="A0A7V2ZLP1"/>
<dbReference type="InterPro" id="IPR023468">
    <property type="entry name" value="Riboflavin_kinase"/>
</dbReference>
<name>A0A7V2ZLP1_9BACT</name>
<dbReference type="GO" id="GO:0009398">
    <property type="term" value="P:FMN biosynthetic process"/>
    <property type="evidence" value="ECO:0007669"/>
    <property type="project" value="UniProtKB-UniRule"/>
</dbReference>
<evidence type="ECO:0000256" key="10">
    <source>
        <dbReference type="ARBA" id="ARBA00022827"/>
    </source>
</evidence>
<proteinExistence type="inferred from homology"/>
<comment type="catalytic activity">
    <reaction evidence="14 15">
        <text>FMN + ATP + H(+) = FAD + diphosphate</text>
        <dbReference type="Rhea" id="RHEA:17237"/>
        <dbReference type="ChEBI" id="CHEBI:15378"/>
        <dbReference type="ChEBI" id="CHEBI:30616"/>
        <dbReference type="ChEBI" id="CHEBI:33019"/>
        <dbReference type="ChEBI" id="CHEBI:57692"/>
        <dbReference type="ChEBI" id="CHEBI:58210"/>
        <dbReference type="EC" id="2.7.7.2"/>
    </reaction>
</comment>
<dbReference type="EMBL" id="DSUJ01000010">
    <property type="protein sequence ID" value="HFI92232.1"/>
    <property type="molecule type" value="Genomic_DNA"/>
</dbReference>